<feature type="compositionally biased region" description="Pro residues" evidence="7">
    <location>
        <begin position="1324"/>
        <end position="1335"/>
    </location>
</feature>
<dbReference type="InterPro" id="IPR043502">
    <property type="entry name" value="DNA/RNA_pol_sf"/>
</dbReference>
<dbReference type="GO" id="GO:0015074">
    <property type="term" value="P:DNA integration"/>
    <property type="evidence" value="ECO:0007669"/>
    <property type="project" value="InterPro"/>
</dbReference>
<dbReference type="Pfam" id="PF00665">
    <property type="entry name" value="rve"/>
    <property type="match status" value="1"/>
</dbReference>
<evidence type="ECO:0000256" key="6">
    <source>
        <dbReference type="ARBA" id="ARBA00023268"/>
    </source>
</evidence>
<dbReference type="Gene3D" id="2.40.70.10">
    <property type="entry name" value="Acid Proteases"/>
    <property type="match status" value="1"/>
</dbReference>
<sequence>MTSRAANEGATNGDRGIGVQNLALSMPMLTTDTPNALQWFERLEAFFDVQATPKSRKAAVLRFYLADDLRQMLPGLGIEAENDYEKIRQTLLGYLHEDSTGIVARNSFFTRRQQEEERLQTFMAHLRILCARAFPSLEKKEQATLLVDQFTRGVRSDVARAALVRARCSTPETALDLAVREEADVALISRLSAPTAAAAVNSVESSSSSVANLAAANASTVISDRDDIRELTQAIRQLLPHVANKRRPYRSRPDGRHRGRSQRARSNDTEQATWHACVPLLLDHRETSTPRRQGRADEGGTGPVSYPVSETCSEVVMTVAHMQSHSAVKVLGYISGHQTELTIDTGAAVSLMDYGLFNNVQPSQLTDVRGIRVLTAGGNEMKIAGTSVVEVSIGGAPAVRHTVLVAEGLTCPCLVGADFLRSHKCVIDFASGTLHIHNYEVKLKSEGRNEHIIAITDSTSQDSTTHEVIKTMCADSTADDRTQRQLREMLLRYKDVISMANDDIGRTSVVRHRIRTGNAKPIKIGLRRTPHRFRPVMQTLIDRMLRQGVIERASSPWSFPVVLTTKKDGTQRFCVDYRKLNDVTEKDVQPLPRIDDAMDALAGSSWFSTLDLASGYWQGPTNFASCLLAFATHPRRSKDSWKKYWRDCSGKREVLNRLQLAGLKLKPSKCKGISTDPSKCAAVERWNPPRCTNELRQFLAPLHRLLRKGQNWLWDYECQQAFQQLKQRLLSAPILRLPDFTKPFTLDVDASGEGIGAVLSQRYEDGEHPVAYASRALTKPERRYCATRRELLALVWACKHFRPYLYGARFSVRTDHNALIWLKSFREAEGQVARWLERLAEFDMEVTHRPGRLHDNADALSRQACNQCGVAQNNDEEIKTLKEWICSNSWPNNCPEGVSRDFRILWGQKDALLLLNGTLYRRWENCNRRDPLLLLVVPTHMRAQILEQLHGMAKDVDLWCKSCDTCARQKGHRRTRLPLQPLQAGYPFQRIGVDFLGPLPTTTTGKRYVLTVCDYFTKWAEAFATDNMEATTVAKVLTDNFVTRFGPPESVHSDQGRSFEARLMTELFQLLGIKKTRTTAYHPQSNGLVERFNRTLLDTLAALAEDSPERWDDMLPWATFAYNTSIHETTGITPFLALFGREARLPIDLQYDLPSNDHSPSVTIYVQELRKKLQDVHASVRQHAGMRQQQQKNYYDRRCHGNSFQQGDRVWLAVPRKGKISPRWDGPFVIKHRITEQIYRLDRRPKRDVIVHCDRLKQYDERPRHLTNDDRPTERQTPTVPSVPAQDCPTDLQAPLIPPRPRPTSPLPPPTPAEQTPPLTSPTILPPPIPSPPSRPVRQRRRPSRFRDYIIYASSFGRDGLD</sequence>
<dbReference type="InterPro" id="IPR041577">
    <property type="entry name" value="RT_RNaseH_2"/>
</dbReference>
<dbReference type="GO" id="GO:0004519">
    <property type="term" value="F:endonuclease activity"/>
    <property type="evidence" value="ECO:0007669"/>
    <property type="project" value="UniProtKB-KW"/>
</dbReference>
<dbReference type="Proteomes" id="UP000030758">
    <property type="component" value="Unassembled WGS sequence"/>
</dbReference>
<gene>
    <name evidence="9" type="ORF">M514_14688</name>
</gene>
<evidence type="ECO:0000256" key="7">
    <source>
        <dbReference type="SAM" id="MobiDB-lite"/>
    </source>
</evidence>
<feature type="region of interest" description="Disordered" evidence="7">
    <location>
        <begin position="242"/>
        <end position="271"/>
    </location>
</feature>
<accession>A0A085NV52</accession>
<dbReference type="Gene3D" id="3.10.10.10">
    <property type="entry name" value="HIV Type 1 Reverse Transcriptase, subunit A, domain 1"/>
    <property type="match status" value="1"/>
</dbReference>
<dbReference type="CDD" id="cd01647">
    <property type="entry name" value="RT_LTR"/>
    <property type="match status" value="1"/>
</dbReference>
<dbReference type="PANTHER" id="PTHR37984:SF5">
    <property type="entry name" value="PROTEIN NYNRIN-LIKE"/>
    <property type="match status" value="1"/>
</dbReference>
<keyword evidence="4" id="KW-0255">Endonuclease</keyword>
<dbReference type="GO" id="GO:0003676">
    <property type="term" value="F:nucleic acid binding"/>
    <property type="evidence" value="ECO:0007669"/>
    <property type="project" value="InterPro"/>
</dbReference>
<feature type="compositionally biased region" description="Basic and acidic residues" evidence="7">
    <location>
        <begin position="1261"/>
        <end position="1274"/>
    </location>
</feature>
<dbReference type="PANTHER" id="PTHR37984">
    <property type="entry name" value="PROTEIN CBG26694"/>
    <property type="match status" value="1"/>
</dbReference>
<dbReference type="CDD" id="cd00303">
    <property type="entry name" value="retropepsin_like"/>
    <property type="match status" value="1"/>
</dbReference>
<dbReference type="Gene3D" id="3.30.420.10">
    <property type="entry name" value="Ribonuclease H-like superfamily/Ribonuclease H"/>
    <property type="match status" value="1"/>
</dbReference>
<dbReference type="GO" id="GO:0003964">
    <property type="term" value="F:RNA-directed DNA polymerase activity"/>
    <property type="evidence" value="ECO:0007669"/>
    <property type="project" value="UniProtKB-KW"/>
</dbReference>
<dbReference type="SUPFAM" id="SSF50630">
    <property type="entry name" value="Acid proteases"/>
    <property type="match status" value="1"/>
</dbReference>
<dbReference type="Pfam" id="PF13975">
    <property type="entry name" value="gag-asp_proteas"/>
    <property type="match status" value="1"/>
</dbReference>
<dbReference type="InterPro" id="IPR012337">
    <property type="entry name" value="RNaseH-like_sf"/>
</dbReference>
<keyword evidence="1" id="KW-0808">Transferase</keyword>
<dbReference type="PROSITE" id="PS50994">
    <property type="entry name" value="INTEGRASE"/>
    <property type="match status" value="1"/>
</dbReference>
<dbReference type="Pfam" id="PF17919">
    <property type="entry name" value="RT_RNaseH_2"/>
    <property type="match status" value="1"/>
</dbReference>
<dbReference type="SUPFAM" id="SSF53098">
    <property type="entry name" value="Ribonuclease H-like"/>
    <property type="match status" value="1"/>
</dbReference>
<dbReference type="EMBL" id="KL367474">
    <property type="protein sequence ID" value="KFD73348.1"/>
    <property type="molecule type" value="Genomic_DNA"/>
</dbReference>
<feature type="region of interest" description="Disordered" evidence="7">
    <location>
        <begin position="1261"/>
        <end position="1346"/>
    </location>
</feature>
<dbReference type="Gene3D" id="3.10.20.370">
    <property type="match status" value="1"/>
</dbReference>
<dbReference type="SMR" id="A0A085NV52"/>
<feature type="compositionally biased region" description="Basic and acidic residues" evidence="7">
    <location>
        <begin position="283"/>
        <end position="298"/>
    </location>
</feature>
<keyword evidence="2" id="KW-0548">Nucleotidyltransferase</keyword>
<dbReference type="InterPro" id="IPR050951">
    <property type="entry name" value="Retrovirus_Pol_polyprotein"/>
</dbReference>
<evidence type="ECO:0000259" key="8">
    <source>
        <dbReference type="PROSITE" id="PS50994"/>
    </source>
</evidence>
<protein>
    <recommendedName>
        <fullName evidence="8">Integrase catalytic domain-containing protein</fullName>
    </recommendedName>
</protein>
<dbReference type="FunFam" id="3.30.420.10:FF:000032">
    <property type="entry name" value="Retrovirus-related Pol polyprotein from transposon 297-like Protein"/>
    <property type="match status" value="1"/>
</dbReference>
<dbReference type="Gene3D" id="3.30.70.270">
    <property type="match status" value="2"/>
</dbReference>
<reference evidence="9" key="1">
    <citation type="journal article" date="2014" name="Nat. Genet.">
        <title>Genome and transcriptome of the porcine whipworm Trichuris suis.</title>
        <authorList>
            <person name="Jex A.R."/>
            <person name="Nejsum P."/>
            <person name="Schwarz E.M."/>
            <person name="Hu L."/>
            <person name="Young N.D."/>
            <person name="Hall R.S."/>
            <person name="Korhonen P.K."/>
            <person name="Liao S."/>
            <person name="Thamsborg S."/>
            <person name="Xia J."/>
            <person name="Xu P."/>
            <person name="Wang S."/>
            <person name="Scheerlinck J.P."/>
            <person name="Hofmann A."/>
            <person name="Sternberg P.W."/>
            <person name="Wang J."/>
            <person name="Gasser R.B."/>
        </authorList>
    </citation>
    <scope>NUCLEOTIDE SEQUENCE [LARGE SCALE GENOMIC DNA]</scope>
    <source>
        <strain evidence="9">DCEP-RM93F</strain>
    </source>
</reference>
<evidence type="ECO:0000313" key="9">
    <source>
        <dbReference type="EMBL" id="KFD73348.1"/>
    </source>
</evidence>
<dbReference type="CDD" id="cd09274">
    <property type="entry name" value="RNase_HI_RT_Ty3"/>
    <property type="match status" value="1"/>
</dbReference>
<organism evidence="9">
    <name type="scientific">Trichuris suis</name>
    <name type="common">pig whipworm</name>
    <dbReference type="NCBI Taxonomy" id="68888"/>
    <lineage>
        <taxon>Eukaryota</taxon>
        <taxon>Metazoa</taxon>
        <taxon>Ecdysozoa</taxon>
        <taxon>Nematoda</taxon>
        <taxon>Enoplea</taxon>
        <taxon>Dorylaimia</taxon>
        <taxon>Trichinellida</taxon>
        <taxon>Trichuridae</taxon>
        <taxon>Trichuris</taxon>
    </lineage>
</organism>
<evidence type="ECO:0000256" key="3">
    <source>
        <dbReference type="ARBA" id="ARBA00022722"/>
    </source>
</evidence>
<dbReference type="GO" id="GO:0042575">
    <property type="term" value="C:DNA polymerase complex"/>
    <property type="evidence" value="ECO:0007669"/>
    <property type="project" value="UniProtKB-ARBA"/>
</dbReference>
<name>A0A085NV52_9BILA</name>
<dbReference type="SUPFAM" id="SSF56672">
    <property type="entry name" value="DNA/RNA polymerases"/>
    <property type="match status" value="1"/>
</dbReference>
<dbReference type="FunFam" id="3.10.20.370:FF:000001">
    <property type="entry name" value="Retrovirus-related Pol polyprotein from transposon 17.6-like protein"/>
    <property type="match status" value="1"/>
</dbReference>
<feature type="region of interest" description="Disordered" evidence="7">
    <location>
        <begin position="283"/>
        <end position="307"/>
    </location>
</feature>
<evidence type="ECO:0000256" key="1">
    <source>
        <dbReference type="ARBA" id="ARBA00022679"/>
    </source>
</evidence>
<feature type="compositionally biased region" description="Pro residues" evidence="7">
    <location>
        <begin position="1296"/>
        <end position="1312"/>
    </location>
</feature>
<keyword evidence="4" id="KW-0378">Hydrolase</keyword>
<keyword evidence="3" id="KW-0540">Nuclease</keyword>
<proteinExistence type="predicted"/>
<keyword evidence="6" id="KW-0511">Multifunctional enzyme</keyword>
<evidence type="ECO:0000256" key="2">
    <source>
        <dbReference type="ARBA" id="ARBA00022695"/>
    </source>
</evidence>
<dbReference type="InterPro" id="IPR001584">
    <property type="entry name" value="Integrase_cat-core"/>
</dbReference>
<dbReference type="InterPro" id="IPR036397">
    <property type="entry name" value="RNaseH_sf"/>
</dbReference>
<dbReference type="InterPro" id="IPR043128">
    <property type="entry name" value="Rev_trsase/Diguanyl_cyclase"/>
</dbReference>
<evidence type="ECO:0000256" key="5">
    <source>
        <dbReference type="ARBA" id="ARBA00022918"/>
    </source>
</evidence>
<keyword evidence="5" id="KW-0695">RNA-directed DNA polymerase</keyword>
<evidence type="ECO:0000256" key="4">
    <source>
        <dbReference type="ARBA" id="ARBA00022759"/>
    </source>
</evidence>
<feature type="compositionally biased region" description="Low complexity" evidence="7">
    <location>
        <begin position="1313"/>
        <end position="1323"/>
    </location>
</feature>
<feature type="domain" description="Integrase catalytic" evidence="8">
    <location>
        <begin position="977"/>
        <end position="1142"/>
    </location>
</feature>
<dbReference type="InterPro" id="IPR021109">
    <property type="entry name" value="Peptidase_aspartic_dom_sf"/>
</dbReference>